<dbReference type="SUPFAM" id="SSF53098">
    <property type="entry name" value="Ribonuclease H-like"/>
    <property type="match status" value="1"/>
</dbReference>
<dbReference type="InterPro" id="IPR012337">
    <property type="entry name" value="RNaseH-like_sf"/>
</dbReference>
<organism evidence="1">
    <name type="scientific">Human immunodeficiency virus type 1</name>
    <name type="common">HIV-1</name>
    <dbReference type="NCBI Taxonomy" id="11676"/>
    <lineage>
        <taxon>Viruses</taxon>
        <taxon>Riboviria</taxon>
        <taxon>Pararnavirae</taxon>
        <taxon>Artverviricota</taxon>
        <taxon>Revtraviricetes</taxon>
        <taxon>Ortervirales</taxon>
        <taxon>Retroviridae</taxon>
        <taxon>Orthoretrovirinae</taxon>
        <taxon>Lentivirus</taxon>
        <taxon>Lentivirus humimdef1</taxon>
    </lineage>
</organism>
<evidence type="ECO:0000313" key="1">
    <source>
        <dbReference type="EMBL" id="AAZ91609.1"/>
    </source>
</evidence>
<dbReference type="EMBL" id="DQ155083">
    <property type="protein sequence ID" value="AAZ91609.1"/>
    <property type="molecule type" value="Genomic_DNA"/>
</dbReference>
<name>Q3S7P7_HV1</name>
<accession>Q3S7P7</accession>
<gene>
    <name evidence="1" type="primary">pol</name>
</gene>
<organismHost>
    <name type="scientific">Homo sapiens</name>
    <name type="common">Human</name>
    <dbReference type="NCBI Taxonomy" id="9606"/>
</organismHost>
<proteinExistence type="predicted"/>
<feature type="non-terminal residue" evidence="1">
    <location>
        <position position="105"/>
    </location>
</feature>
<feature type="non-terminal residue" evidence="1">
    <location>
        <position position="1"/>
    </location>
</feature>
<reference evidence="1" key="1">
    <citation type="submission" date="2005-08" db="EMBL/GenBank/DDBJ databases">
        <title>Genomic Diversity of HIV-1 subtypes in Northern Kenya.</title>
        <authorList>
            <person name="Khamadi S.A."/>
            <person name="Ochieng W."/>
            <person name="Lihana R.W."/>
            <person name="Kiptoo M.K."/>
            <person name="Kinyua J.G."/>
            <person name="Lagat N."/>
            <person name="Muriuki J."/>
            <person name="Mwangi J."/>
            <person name="Pelle R."/>
            <person name="Muigai A."/>
            <person name="Carter J."/>
            <person name="Yamada R."/>
            <person name="Mpoke S."/>
        </authorList>
    </citation>
    <scope>NUCLEOTIDE SEQUENCE</scope>
    <source>
        <strain evidence="1">L13</strain>
    </source>
</reference>
<protein>
    <submittedName>
        <fullName evidence="1">Pol protein</fullName>
    </submittedName>
</protein>
<sequence length="105" mass="12280">FFSHEQSKEAYFILKLAEKWPVKVVHTDNGQQFHQYCSSSSLLVSRYQTKISNSLSSPKSRSSKIYKSRIKKIIKQVKTKLNTLKQQYKWQYSFTILKEGEDLGG</sequence>